<dbReference type="Gene3D" id="1.10.287.130">
    <property type="match status" value="1"/>
</dbReference>
<dbReference type="SMART" id="SM00065">
    <property type="entry name" value="GAF"/>
    <property type="match status" value="1"/>
</dbReference>
<keyword evidence="12" id="KW-0175">Coiled coil</keyword>
<dbReference type="PANTHER" id="PTHR43711:SF31">
    <property type="entry name" value="HISTIDINE KINASE"/>
    <property type="match status" value="1"/>
</dbReference>
<evidence type="ECO:0000313" key="16">
    <source>
        <dbReference type="EMBL" id="PZX15871.1"/>
    </source>
</evidence>
<dbReference type="InterPro" id="IPR003594">
    <property type="entry name" value="HATPase_dom"/>
</dbReference>
<dbReference type="Pfam" id="PF00512">
    <property type="entry name" value="HisKA"/>
    <property type="match status" value="1"/>
</dbReference>
<dbReference type="InterPro" id="IPR035965">
    <property type="entry name" value="PAS-like_dom_sf"/>
</dbReference>
<dbReference type="PRINTS" id="PR00344">
    <property type="entry name" value="BCTRLSENSOR"/>
</dbReference>
<evidence type="ECO:0000256" key="6">
    <source>
        <dbReference type="ARBA" id="ARBA00022679"/>
    </source>
</evidence>
<evidence type="ECO:0000256" key="12">
    <source>
        <dbReference type="SAM" id="Coils"/>
    </source>
</evidence>
<dbReference type="SMART" id="SM00387">
    <property type="entry name" value="HATPase_c"/>
    <property type="match status" value="1"/>
</dbReference>
<dbReference type="InterPro" id="IPR029016">
    <property type="entry name" value="GAF-like_dom_sf"/>
</dbReference>
<name>A0A2W7N6Y1_9BACT</name>
<comment type="catalytic activity">
    <reaction evidence="1">
        <text>ATP + protein L-histidine = ADP + protein N-phospho-L-histidine.</text>
        <dbReference type="EC" id="2.7.13.3"/>
    </reaction>
</comment>
<dbReference type="NCBIfam" id="TIGR00229">
    <property type="entry name" value="sensory_box"/>
    <property type="match status" value="3"/>
</dbReference>
<dbReference type="PANTHER" id="PTHR43711">
    <property type="entry name" value="TWO-COMPONENT HISTIDINE KINASE"/>
    <property type="match status" value="1"/>
</dbReference>
<dbReference type="PROSITE" id="PS50113">
    <property type="entry name" value="PAC"/>
    <property type="match status" value="2"/>
</dbReference>
<evidence type="ECO:0000256" key="10">
    <source>
        <dbReference type="ARBA" id="ARBA00023012"/>
    </source>
</evidence>
<dbReference type="GO" id="GO:0000155">
    <property type="term" value="F:phosphorelay sensor kinase activity"/>
    <property type="evidence" value="ECO:0007669"/>
    <property type="project" value="InterPro"/>
</dbReference>
<dbReference type="InterPro" id="IPR004358">
    <property type="entry name" value="Sig_transdc_His_kin-like_C"/>
</dbReference>
<dbReference type="EC" id="2.7.13.3" evidence="3"/>
<dbReference type="Gene3D" id="3.30.450.40">
    <property type="match status" value="1"/>
</dbReference>
<dbReference type="CDD" id="cd00082">
    <property type="entry name" value="HisKA"/>
    <property type="match status" value="1"/>
</dbReference>
<dbReference type="SUPFAM" id="SSF55785">
    <property type="entry name" value="PYP-like sensor domain (PAS domain)"/>
    <property type="match status" value="3"/>
</dbReference>
<dbReference type="EMBL" id="QKZK01000015">
    <property type="protein sequence ID" value="PZX15871.1"/>
    <property type="molecule type" value="Genomic_DNA"/>
</dbReference>
<keyword evidence="17" id="KW-1185">Reference proteome</keyword>
<dbReference type="Pfam" id="PF02518">
    <property type="entry name" value="HATPase_c"/>
    <property type="match status" value="1"/>
</dbReference>
<gene>
    <name evidence="16" type="ORF">LX69_02059</name>
</gene>
<evidence type="ECO:0000256" key="2">
    <source>
        <dbReference type="ARBA" id="ARBA00004236"/>
    </source>
</evidence>
<dbReference type="SUPFAM" id="SSF55781">
    <property type="entry name" value="GAF domain-like"/>
    <property type="match status" value="1"/>
</dbReference>
<feature type="domain" description="PAS" evidence="14">
    <location>
        <begin position="54"/>
        <end position="110"/>
    </location>
</feature>
<dbReference type="InterPro" id="IPR005467">
    <property type="entry name" value="His_kinase_dom"/>
</dbReference>
<dbReference type="PROSITE" id="PS50112">
    <property type="entry name" value="PAS"/>
    <property type="match status" value="2"/>
</dbReference>
<dbReference type="AlphaFoldDB" id="A0A2W7N6Y1"/>
<feature type="domain" description="PAC" evidence="15">
    <location>
        <begin position="125"/>
        <end position="175"/>
    </location>
</feature>
<evidence type="ECO:0000256" key="9">
    <source>
        <dbReference type="ARBA" id="ARBA00022840"/>
    </source>
</evidence>
<proteinExistence type="predicted"/>
<evidence type="ECO:0000256" key="1">
    <source>
        <dbReference type="ARBA" id="ARBA00000085"/>
    </source>
</evidence>
<comment type="caution">
    <text evidence="16">The sequence shown here is derived from an EMBL/GenBank/DDBJ whole genome shotgun (WGS) entry which is preliminary data.</text>
</comment>
<dbReference type="InterPro" id="IPR000700">
    <property type="entry name" value="PAS-assoc_C"/>
</dbReference>
<dbReference type="Proteomes" id="UP000249239">
    <property type="component" value="Unassembled WGS sequence"/>
</dbReference>
<dbReference type="InterPro" id="IPR036890">
    <property type="entry name" value="HATPase_C_sf"/>
</dbReference>
<reference evidence="16 17" key="1">
    <citation type="submission" date="2018-06" db="EMBL/GenBank/DDBJ databases">
        <title>Genomic Encyclopedia of Archaeal and Bacterial Type Strains, Phase II (KMG-II): from individual species to whole genera.</title>
        <authorList>
            <person name="Goeker M."/>
        </authorList>
    </citation>
    <scope>NUCLEOTIDE SEQUENCE [LARGE SCALE GENOMIC DNA]</scope>
    <source>
        <strain evidence="16 17">DSM 6779</strain>
    </source>
</reference>
<evidence type="ECO:0000256" key="3">
    <source>
        <dbReference type="ARBA" id="ARBA00012438"/>
    </source>
</evidence>
<dbReference type="Pfam" id="PF13185">
    <property type="entry name" value="GAF_2"/>
    <property type="match status" value="1"/>
</dbReference>
<evidence type="ECO:0000256" key="7">
    <source>
        <dbReference type="ARBA" id="ARBA00022741"/>
    </source>
</evidence>
<dbReference type="FunFam" id="1.10.287.130:FF:000002">
    <property type="entry name" value="Two-component osmosensing histidine kinase"/>
    <property type="match status" value="1"/>
</dbReference>
<dbReference type="GO" id="GO:0005886">
    <property type="term" value="C:plasma membrane"/>
    <property type="evidence" value="ECO:0007669"/>
    <property type="project" value="UniProtKB-SubCell"/>
</dbReference>
<evidence type="ECO:0000256" key="11">
    <source>
        <dbReference type="ARBA" id="ARBA00023136"/>
    </source>
</evidence>
<dbReference type="GO" id="GO:0005524">
    <property type="term" value="F:ATP binding"/>
    <property type="evidence" value="ECO:0007669"/>
    <property type="project" value="UniProtKB-KW"/>
</dbReference>
<feature type="domain" description="PAS" evidence="14">
    <location>
        <begin position="467"/>
        <end position="511"/>
    </location>
</feature>
<dbReference type="InterPro" id="IPR003018">
    <property type="entry name" value="GAF"/>
</dbReference>
<feature type="domain" description="Histidine kinase" evidence="13">
    <location>
        <begin position="610"/>
        <end position="830"/>
    </location>
</feature>
<evidence type="ECO:0000259" key="14">
    <source>
        <dbReference type="PROSITE" id="PS50112"/>
    </source>
</evidence>
<dbReference type="Gene3D" id="3.30.565.10">
    <property type="entry name" value="Histidine kinase-like ATPase, C-terminal domain"/>
    <property type="match status" value="1"/>
</dbReference>
<evidence type="ECO:0000313" key="17">
    <source>
        <dbReference type="Proteomes" id="UP000249239"/>
    </source>
</evidence>
<evidence type="ECO:0000259" key="15">
    <source>
        <dbReference type="PROSITE" id="PS50113"/>
    </source>
</evidence>
<evidence type="ECO:0000256" key="5">
    <source>
        <dbReference type="ARBA" id="ARBA00022553"/>
    </source>
</evidence>
<dbReference type="InterPro" id="IPR000014">
    <property type="entry name" value="PAS"/>
</dbReference>
<sequence>MKTKGAPSQEALQKEIVRLRKRLRELENHHEATQTNEATNSMRPNGTFSSDHLADQQWQITFDAITDPICLLDASCNIIKCNRAFATFVNLPQNEVIKHQCYSLIHPHNQTLDGKCPFFKAVQTCSRESEELELKGKYYQIIIDPILNKEGKFDGAVHIFKDITAQKKAKKALKINNMRLESLLKIMQYECLDIPELLDYVLAEAIKLTGSKIGYIFLYSEEQETFTLHSWSKEVMEECKLNNQQTCFELSSAGLWGEAVRQRRPIIINDYANHTIKKGYSPGHVELNTFLTIPVLKGNRIVAVIGVANKIDGYNEGDILHLTLLTDSAVKMIERMKSEKALRDSEENFRTTMDNSPLGIRIVNRQNQTVYANQVLMTIYGFASIDEFNAPHPSDRYTPHSYARHLERMEKRKKGEPTPDEYDTDIIRKDGQIRHLHIIRKEVVWNGEVNFQVVYQDVTQRKQAEEQALILSRVTEQSPESIVITDTSGIIEYVNPKFSELTGYKRDELMGLNPRVLKSGMQSPEFYHNLWETILSGQNWEGELHNRKRNGDLYWEKAIISPIVNDEGRITHFVAVKEDITERKQMLAELVNAKERAEESDRLKSAFLANLSHEIRTPMNAILGFADLLMDTDLNDEMHESYINIIQKSGTHLLSIINDIIEISRIETGQITLNIGATHVSNMLHDIYHQLKVTIPKEKKVQLQIIPSTRDVQHLVMMDEVKVRQIIINLINNALKFTEQGHVAFGYNFTGRGAIEFFVEDTGIGIDKAYHSLIFERFRQVENNVTVKHGGSGLGLAISKAYVEKMGGSIFLESEKGKGSRFAFRIPYKKGDAIT</sequence>
<keyword evidence="11" id="KW-0472">Membrane</keyword>
<comment type="subcellular location">
    <subcellularLocation>
        <location evidence="2">Cell membrane</location>
    </subcellularLocation>
</comment>
<dbReference type="SMART" id="SM00091">
    <property type="entry name" value="PAS"/>
    <property type="match status" value="3"/>
</dbReference>
<dbReference type="PROSITE" id="PS50109">
    <property type="entry name" value="HIS_KIN"/>
    <property type="match status" value="1"/>
</dbReference>
<evidence type="ECO:0000256" key="4">
    <source>
        <dbReference type="ARBA" id="ARBA00022475"/>
    </source>
</evidence>
<keyword evidence="4" id="KW-1003">Cell membrane</keyword>
<dbReference type="Gene3D" id="3.30.450.20">
    <property type="entry name" value="PAS domain"/>
    <property type="match status" value="3"/>
</dbReference>
<dbReference type="InterPro" id="IPR001610">
    <property type="entry name" value="PAC"/>
</dbReference>
<evidence type="ECO:0000256" key="8">
    <source>
        <dbReference type="ARBA" id="ARBA00022777"/>
    </source>
</evidence>
<dbReference type="SUPFAM" id="SSF55874">
    <property type="entry name" value="ATPase domain of HSP90 chaperone/DNA topoisomerase II/histidine kinase"/>
    <property type="match status" value="1"/>
</dbReference>
<keyword evidence="10" id="KW-0902">Two-component regulatory system</keyword>
<dbReference type="FunFam" id="3.30.565.10:FF:000023">
    <property type="entry name" value="PAS domain-containing sensor histidine kinase"/>
    <property type="match status" value="1"/>
</dbReference>
<dbReference type="Pfam" id="PF13426">
    <property type="entry name" value="PAS_9"/>
    <property type="match status" value="3"/>
</dbReference>
<dbReference type="InterPro" id="IPR036097">
    <property type="entry name" value="HisK_dim/P_sf"/>
</dbReference>
<dbReference type="SMART" id="SM00086">
    <property type="entry name" value="PAC"/>
    <property type="match status" value="2"/>
</dbReference>
<dbReference type="OrthoDB" id="9781208at2"/>
<dbReference type="InterPro" id="IPR003661">
    <property type="entry name" value="HisK_dim/P_dom"/>
</dbReference>
<keyword evidence="8" id="KW-0418">Kinase</keyword>
<protein>
    <recommendedName>
        <fullName evidence="3">histidine kinase</fullName>
        <ecNumber evidence="3">2.7.13.3</ecNumber>
    </recommendedName>
</protein>
<keyword evidence="6" id="KW-0808">Transferase</keyword>
<dbReference type="SMART" id="SM00388">
    <property type="entry name" value="HisKA"/>
    <property type="match status" value="1"/>
</dbReference>
<organism evidence="16 17">
    <name type="scientific">Breznakibacter xylanolyticus</name>
    <dbReference type="NCBI Taxonomy" id="990"/>
    <lineage>
        <taxon>Bacteria</taxon>
        <taxon>Pseudomonadati</taxon>
        <taxon>Bacteroidota</taxon>
        <taxon>Bacteroidia</taxon>
        <taxon>Marinilabiliales</taxon>
        <taxon>Marinilabiliaceae</taxon>
        <taxon>Breznakibacter</taxon>
    </lineage>
</organism>
<keyword evidence="7" id="KW-0547">Nucleotide-binding</keyword>
<dbReference type="SUPFAM" id="SSF47384">
    <property type="entry name" value="Homodimeric domain of signal transducing histidine kinase"/>
    <property type="match status" value="1"/>
</dbReference>
<accession>A0A2W7N6Y1</accession>
<dbReference type="RefSeq" id="WP_111445916.1">
    <property type="nucleotide sequence ID" value="NZ_QKZK01000015.1"/>
</dbReference>
<dbReference type="CDD" id="cd00130">
    <property type="entry name" value="PAS"/>
    <property type="match status" value="3"/>
</dbReference>
<feature type="coiled-coil region" evidence="12">
    <location>
        <begin position="9"/>
        <end position="36"/>
    </location>
</feature>
<keyword evidence="9" id="KW-0067">ATP-binding</keyword>
<dbReference type="CDD" id="cd16922">
    <property type="entry name" value="HATPase_EvgS-ArcB-TorS-like"/>
    <property type="match status" value="1"/>
</dbReference>
<dbReference type="InterPro" id="IPR050736">
    <property type="entry name" value="Sensor_HK_Regulatory"/>
</dbReference>
<evidence type="ECO:0000259" key="13">
    <source>
        <dbReference type="PROSITE" id="PS50109"/>
    </source>
</evidence>
<keyword evidence="5" id="KW-0597">Phosphoprotein</keyword>
<feature type="domain" description="PAC" evidence="15">
    <location>
        <begin position="538"/>
        <end position="592"/>
    </location>
</feature>